<dbReference type="Pfam" id="PF21597">
    <property type="entry name" value="TetR_C_43"/>
    <property type="match status" value="1"/>
</dbReference>
<dbReference type="InterPro" id="IPR049445">
    <property type="entry name" value="TetR_SbtR-like_C"/>
</dbReference>
<organism evidence="6 7">
    <name type="scientific">Actinoallomurus vinaceus</name>
    <dbReference type="NCBI Taxonomy" id="1080074"/>
    <lineage>
        <taxon>Bacteria</taxon>
        <taxon>Bacillati</taxon>
        <taxon>Actinomycetota</taxon>
        <taxon>Actinomycetes</taxon>
        <taxon>Streptosporangiales</taxon>
        <taxon>Thermomonosporaceae</taxon>
        <taxon>Actinoallomurus</taxon>
    </lineage>
</organism>
<evidence type="ECO:0000256" key="4">
    <source>
        <dbReference type="PROSITE-ProRule" id="PRU00335"/>
    </source>
</evidence>
<dbReference type="InterPro" id="IPR001647">
    <property type="entry name" value="HTH_TetR"/>
</dbReference>
<name>A0ABP8UJT4_9ACTN</name>
<evidence type="ECO:0000256" key="3">
    <source>
        <dbReference type="ARBA" id="ARBA00023163"/>
    </source>
</evidence>
<dbReference type="PANTHER" id="PTHR30055:SF234">
    <property type="entry name" value="HTH-TYPE TRANSCRIPTIONAL REGULATOR BETI"/>
    <property type="match status" value="1"/>
</dbReference>
<evidence type="ECO:0000256" key="2">
    <source>
        <dbReference type="ARBA" id="ARBA00023125"/>
    </source>
</evidence>
<keyword evidence="2 4" id="KW-0238">DNA-binding</keyword>
<dbReference type="InterPro" id="IPR009057">
    <property type="entry name" value="Homeodomain-like_sf"/>
</dbReference>
<proteinExistence type="predicted"/>
<dbReference type="Pfam" id="PF00440">
    <property type="entry name" value="TetR_N"/>
    <property type="match status" value="1"/>
</dbReference>
<dbReference type="RefSeq" id="WP_345435283.1">
    <property type="nucleotide sequence ID" value="NZ_BAABHK010000010.1"/>
</dbReference>
<keyword evidence="7" id="KW-1185">Reference proteome</keyword>
<keyword evidence="1" id="KW-0805">Transcription regulation</keyword>
<feature type="domain" description="HTH tetR-type" evidence="5">
    <location>
        <begin position="14"/>
        <end position="72"/>
    </location>
</feature>
<dbReference type="InterPro" id="IPR036271">
    <property type="entry name" value="Tet_transcr_reg_TetR-rel_C_sf"/>
</dbReference>
<reference evidence="7" key="1">
    <citation type="journal article" date="2019" name="Int. J. Syst. Evol. Microbiol.">
        <title>The Global Catalogue of Microorganisms (GCM) 10K type strain sequencing project: providing services to taxonomists for standard genome sequencing and annotation.</title>
        <authorList>
            <consortium name="The Broad Institute Genomics Platform"/>
            <consortium name="The Broad Institute Genome Sequencing Center for Infectious Disease"/>
            <person name="Wu L."/>
            <person name="Ma J."/>
        </authorList>
    </citation>
    <scope>NUCLEOTIDE SEQUENCE [LARGE SCALE GENOMIC DNA]</scope>
    <source>
        <strain evidence="7">JCM 17939</strain>
    </source>
</reference>
<dbReference type="InterPro" id="IPR050109">
    <property type="entry name" value="HTH-type_TetR-like_transc_reg"/>
</dbReference>
<dbReference type="Gene3D" id="1.10.357.10">
    <property type="entry name" value="Tetracycline Repressor, domain 2"/>
    <property type="match status" value="1"/>
</dbReference>
<protein>
    <submittedName>
        <fullName evidence="6">TetR/AcrR family transcriptional regulator</fullName>
    </submittedName>
</protein>
<dbReference type="EMBL" id="BAABHK010000010">
    <property type="protein sequence ID" value="GAA4632297.1"/>
    <property type="molecule type" value="Genomic_DNA"/>
</dbReference>
<dbReference type="PROSITE" id="PS50977">
    <property type="entry name" value="HTH_TETR_2"/>
    <property type="match status" value="1"/>
</dbReference>
<evidence type="ECO:0000256" key="1">
    <source>
        <dbReference type="ARBA" id="ARBA00023015"/>
    </source>
</evidence>
<keyword evidence="3" id="KW-0804">Transcription</keyword>
<comment type="caution">
    <text evidence="6">The sequence shown here is derived from an EMBL/GenBank/DDBJ whole genome shotgun (WGS) entry which is preliminary data.</text>
</comment>
<dbReference type="SUPFAM" id="SSF46689">
    <property type="entry name" value="Homeodomain-like"/>
    <property type="match status" value="1"/>
</dbReference>
<dbReference type="SUPFAM" id="SSF48498">
    <property type="entry name" value="Tetracyclin repressor-like, C-terminal domain"/>
    <property type="match status" value="1"/>
</dbReference>
<accession>A0ABP8UJT4</accession>
<gene>
    <name evidence="6" type="ORF">GCM10023196_065150</name>
</gene>
<dbReference type="Proteomes" id="UP001501442">
    <property type="component" value="Unassembled WGS sequence"/>
</dbReference>
<dbReference type="PANTHER" id="PTHR30055">
    <property type="entry name" value="HTH-TYPE TRANSCRIPTIONAL REGULATOR RUTR"/>
    <property type="match status" value="1"/>
</dbReference>
<feature type="DNA-binding region" description="H-T-H motif" evidence="4">
    <location>
        <begin position="35"/>
        <end position="54"/>
    </location>
</feature>
<evidence type="ECO:0000313" key="7">
    <source>
        <dbReference type="Proteomes" id="UP001501442"/>
    </source>
</evidence>
<sequence>MAESANEPARADALKNREHILQVAHEAFTESGTTSLNAIAKRAGVGAGTLYRHFPTREDLILAVYRRDVQRLVDSVPDVLAAHAPLDAFRVWFHTLADYVRLKHGLGEALHTAAVQHAVNQTAAPVTAAVAILLRACEEDGSVRPGLDAADVLLLMGFLWRVPPGEEGKEQARRLMELAIAGLSPGH</sequence>
<evidence type="ECO:0000259" key="5">
    <source>
        <dbReference type="PROSITE" id="PS50977"/>
    </source>
</evidence>
<evidence type="ECO:0000313" key="6">
    <source>
        <dbReference type="EMBL" id="GAA4632297.1"/>
    </source>
</evidence>